<keyword evidence="1" id="KW-0812">Transmembrane</keyword>
<protein>
    <submittedName>
        <fullName evidence="5">Esterase-like activity of phytase family protein</fullName>
    </submittedName>
</protein>
<evidence type="ECO:0000259" key="3">
    <source>
        <dbReference type="Pfam" id="PF07589"/>
    </source>
</evidence>
<sequence>MKTKLYEVSEKAHTKSLRLIAVACGLAFAAPAFAGGASLEGWAIMPANTFADGPTTGQFASGAGGNPLPLLNKQSVQGFSAVLNAPVAGSYLFMPDNGFGTKGNSADALLRMYAITPDFKTSLGGSGTVKAANYNSGAVMGGFSSGSYINLADPDKKIGFKIQADYNNYYNDASKPLVDASIRSGRLLTGADFDIESVRKDKNGNLWFGDEFGPFLVKADASGKVLRGEFGLPGVMSPQNPYLNGGTPNLNGSNGFEGMAINRSGDKLFTLLEGTVAGDDASRKTLRINEFSIDAEAYTGQQWKYKLDAAGTNIGDMTAINDHEFLVIERNGVTATSASGTPFKKIFRIDINKVDAAGYVAKSEAVDLMNIADPDDLNGDGKTTFTFPFVTIESVLVLDANTLLVANDNNYPGIGGRDLGSDNTEFLKIHLTSPIPEPSTYALLLAGLGGIGFFVVGRRKRD</sequence>
<feature type="transmembrane region" description="Helical" evidence="1">
    <location>
        <begin position="439"/>
        <end position="457"/>
    </location>
</feature>
<evidence type="ECO:0000256" key="1">
    <source>
        <dbReference type="SAM" id="Phobius"/>
    </source>
</evidence>
<feature type="domain" description="Phytase-like" evidence="4">
    <location>
        <begin position="74"/>
        <end position="411"/>
    </location>
</feature>
<organism evidence="5 6">
    <name type="scientific">Roseateles albus</name>
    <dbReference type="NCBI Taxonomy" id="2987525"/>
    <lineage>
        <taxon>Bacteria</taxon>
        <taxon>Pseudomonadati</taxon>
        <taxon>Pseudomonadota</taxon>
        <taxon>Betaproteobacteria</taxon>
        <taxon>Burkholderiales</taxon>
        <taxon>Sphaerotilaceae</taxon>
        <taxon>Roseateles</taxon>
    </lineage>
</organism>
<name>A0ABT5KB00_9BURK</name>
<dbReference type="NCBIfam" id="TIGR02595">
    <property type="entry name" value="PEP_CTERM"/>
    <property type="match status" value="1"/>
</dbReference>
<dbReference type="PANTHER" id="PTHR37957">
    <property type="entry name" value="BLR7070 PROTEIN"/>
    <property type="match status" value="1"/>
</dbReference>
<evidence type="ECO:0000259" key="4">
    <source>
        <dbReference type="Pfam" id="PF13449"/>
    </source>
</evidence>
<comment type="caution">
    <text evidence="5">The sequence shown here is derived from an EMBL/GenBank/DDBJ whole genome shotgun (WGS) entry which is preliminary data.</text>
</comment>
<keyword evidence="1" id="KW-0472">Membrane</keyword>
<keyword evidence="6" id="KW-1185">Reference proteome</keyword>
<feature type="signal peptide" evidence="2">
    <location>
        <begin position="1"/>
        <end position="34"/>
    </location>
</feature>
<feature type="domain" description="Ice-binding protein C-terminal" evidence="3">
    <location>
        <begin position="434"/>
        <end position="459"/>
    </location>
</feature>
<accession>A0ABT5KB00</accession>
<evidence type="ECO:0000256" key="2">
    <source>
        <dbReference type="SAM" id="SignalP"/>
    </source>
</evidence>
<dbReference type="PANTHER" id="PTHR37957:SF1">
    <property type="entry name" value="PHYTASE-LIKE DOMAIN-CONTAINING PROTEIN"/>
    <property type="match status" value="1"/>
</dbReference>
<keyword evidence="1" id="KW-1133">Transmembrane helix</keyword>
<dbReference type="EMBL" id="JAQQXT010000003">
    <property type="protein sequence ID" value="MDC8771116.1"/>
    <property type="molecule type" value="Genomic_DNA"/>
</dbReference>
<evidence type="ECO:0000313" key="5">
    <source>
        <dbReference type="EMBL" id="MDC8771116.1"/>
    </source>
</evidence>
<dbReference type="Proteomes" id="UP001221189">
    <property type="component" value="Unassembled WGS sequence"/>
</dbReference>
<feature type="chain" id="PRO_5047491550" evidence="2">
    <location>
        <begin position="35"/>
        <end position="462"/>
    </location>
</feature>
<keyword evidence="2" id="KW-0732">Signal</keyword>
<proteinExistence type="predicted"/>
<gene>
    <name evidence="5" type="ORF">PRZ03_06000</name>
</gene>
<dbReference type="Pfam" id="PF07589">
    <property type="entry name" value="PEP-CTERM"/>
    <property type="match status" value="1"/>
</dbReference>
<dbReference type="InterPro" id="IPR027372">
    <property type="entry name" value="Phytase-like_dom"/>
</dbReference>
<evidence type="ECO:0000313" key="6">
    <source>
        <dbReference type="Proteomes" id="UP001221189"/>
    </source>
</evidence>
<dbReference type="InterPro" id="IPR013424">
    <property type="entry name" value="Ice-binding_C"/>
</dbReference>
<reference evidence="5 6" key="1">
    <citation type="submission" date="2022-10" db="EMBL/GenBank/DDBJ databases">
        <title>Paucibacter sp. hw1 Genome sequencing.</title>
        <authorList>
            <person name="Park S."/>
        </authorList>
    </citation>
    <scope>NUCLEOTIDE SEQUENCE [LARGE SCALE GENOMIC DNA]</scope>
    <source>
        <strain evidence="6">hw1</strain>
    </source>
</reference>
<dbReference type="Pfam" id="PF13449">
    <property type="entry name" value="Phytase-like"/>
    <property type="match status" value="1"/>
</dbReference>
<dbReference type="RefSeq" id="WP_273599461.1">
    <property type="nucleotide sequence ID" value="NZ_JAQQXT010000003.1"/>
</dbReference>